<protein>
    <submittedName>
        <fullName evidence="2">Putative secreted protein</fullName>
    </submittedName>
</protein>
<reference evidence="2" key="1">
    <citation type="submission" date="2018-01" db="EMBL/GenBank/DDBJ databases">
        <title>An insight into the sialome of Amazonian anophelines.</title>
        <authorList>
            <person name="Ribeiro J.M."/>
            <person name="Scarpassa V."/>
            <person name="Calvo E."/>
        </authorList>
    </citation>
    <scope>NUCLEOTIDE SEQUENCE</scope>
</reference>
<dbReference type="AlphaFoldDB" id="A0A2M4DGX6"/>
<accession>A0A2M4DGX6</accession>
<feature type="transmembrane region" description="Helical" evidence="1">
    <location>
        <begin position="6"/>
        <end position="26"/>
    </location>
</feature>
<sequence>MSFKLHAAIVRLCPVLATAITWVTGLRIRQGKLLRYSSFDVGANGSTARDESIEQLPGALQLPSVLQHGLLQHRDLTGQVRLAHASREYPVDIRRDR</sequence>
<name>A0A2M4DGX6_ANODA</name>
<evidence type="ECO:0000256" key="1">
    <source>
        <dbReference type="SAM" id="Phobius"/>
    </source>
</evidence>
<proteinExistence type="predicted"/>
<keyword evidence="1" id="KW-0812">Transmembrane</keyword>
<organism evidence="2">
    <name type="scientific">Anopheles darlingi</name>
    <name type="common">Mosquito</name>
    <dbReference type="NCBI Taxonomy" id="43151"/>
    <lineage>
        <taxon>Eukaryota</taxon>
        <taxon>Metazoa</taxon>
        <taxon>Ecdysozoa</taxon>
        <taxon>Arthropoda</taxon>
        <taxon>Hexapoda</taxon>
        <taxon>Insecta</taxon>
        <taxon>Pterygota</taxon>
        <taxon>Neoptera</taxon>
        <taxon>Endopterygota</taxon>
        <taxon>Diptera</taxon>
        <taxon>Nematocera</taxon>
        <taxon>Culicoidea</taxon>
        <taxon>Culicidae</taxon>
        <taxon>Anophelinae</taxon>
        <taxon>Anopheles</taxon>
    </lineage>
</organism>
<evidence type="ECO:0000313" key="2">
    <source>
        <dbReference type="EMBL" id="MBW76765.1"/>
    </source>
</evidence>
<dbReference type="EMBL" id="GGFL01012587">
    <property type="protein sequence ID" value="MBW76765.1"/>
    <property type="molecule type" value="Transcribed_RNA"/>
</dbReference>
<keyword evidence="1" id="KW-1133">Transmembrane helix</keyword>
<keyword evidence="1" id="KW-0472">Membrane</keyword>